<reference evidence="3 4" key="1">
    <citation type="submission" date="2018-10" db="EMBL/GenBank/DDBJ databases">
        <title>Draft genome sequence of the microsporidian Tubulinosema ratisbonensis.</title>
        <authorList>
            <person name="Polonais V."/>
            <person name="Peyretaillade E."/>
            <person name="Niehus S."/>
            <person name="Wawrzyniak I."/>
            <person name="Franchet A."/>
            <person name="Gaspin C."/>
            <person name="Reichstadt M."/>
            <person name="Belser C."/>
            <person name="Labadie K."/>
            <person name="Delbac F."/>
            <person name="Ferrandon D."/>
        </authorList>
    </citation>
    <scope>NUCLEOTIDE SEQUENCE [LARGE SCALE GENOMIC DNA]</scope>
    <source>
        <strain evidence="3 4">Franzen</strain>
    </source>
</reference>
<name>A0A437AJA7_9MICR</name>
<accession>A0A437AJA7</accession>
<protein>
    <submittedName>
        <fullName evidence="3">Uncharacterized protein</fullName>
    </submittedName>
</protein>
<evidence type="ECO:0000256" key="2">
    <source>
        <dbReference type="SAM" id="Phobius"/>
    </source>
</evidence>
<keyword evidence="2" id="KW-0472">Membrane</keyword>
<evidence type="ECO:0000313" key="4">
    <source>
        <dbReference type="Proteomes" id="UP000282876"/>
    </source>
</evidence>
<keyword evidence="2" id="KW-1133">Transmembrane helix</keyword>
<dbReference type="AlphaFoldDB" id="A0A437AJA7"/>
<feature type="transmembrane region" description="Helical" evidence="2">
    <location>
        <begin position="275"/>
        <end position="296"/>
    </location>
</feature>
<sequence>MNLKNKLLKKRDATRFNPSQKEPAEPSLSLIETESAEKKKLLSKQIRAIFNSFDRFVKCKSENNYELLNNAVGSKLRTFTDDLIQSYDNESKLRDLVKKYQSFSQFKVKLENLERSYDNSMSNLGLSVEDLNDLIDNSYNLITQAESKLKNENLTFDNQIEKEKIKVKLYEDFWEMIFRKIYKTNDINYSSECANLPEYEYVTNHPSCKITPENECCYIFNKKYKLNKRSVTEPKSLEKNFMNKFIINDKQLEFGELQSKFITNENTNVFTNNSLLGLSLLLPVVFLIILVIKFLGLKK</sequence>
<dbReference type="VEuPathDB" id="MicrosporidiaDB:TUBRATIS_23800"/>
<dbReference type="Proteomes" id="UP000282876">
    <property type="component" value="Unassembled WGS sequence"/>
</dbReference>
<dbReference type="EMBL" id="RCSS01000618">
    <property type="protein sequence ID" value="RVD91178.1"/>
    <property type="molecule type" value="Genomic_DNA"/>
</dbReference>
<proteinExistence type="predicted"/>
<comment type="caution">
    <text evidence="3">The sequence shown here is derived from an EMBL/GenBank/DDBJ whole genome shotgun (WGS) entry which is preliminary data.</text>
</comment>
<keyword evidence="4" id="KW-1185">Reference proteome</keyword>
<feature type="region of interest" description="Disordered" evidence="1">
    <location>
        <begin position="9"/>
        <end position="28"/>
    </location>
</feature>
<gene>
    <name evidence="3" type="ORF">TUBRATIS_23800</name>
</gene>
<evidence type="ECO:0000256" key="1">
    <source>
        <dbReference type="SAM" id="MobiDB-lite"/>
    </source>
</evidence>
<evidence type="ECO:0000313" key="3">
    <source>
        <dbReference type="EMBL" id="RVD91178.1"/>
    </source>
</evidence>
<keyword evidence="2" id="KW-0812">Transmembrane</keyword>
<organism evidence="3 4">
    <name type="scientific">Tubulinosema ratisbonensis</name>
    <dbReference type="NCBI Taxonomy" id="291195"/>
    <lineage>
        <taxon>Eukaryota</taxon>
        <taxon>Fungi</taxon>
        <taxon>Fungi incertae sedis</taxon>
        <taxon>Microsporidia</taxon>
        <taxon>Tubulinosematoidea</taxon>
        <taxon>Tubulinosematidae</taxon>
        <taxon>Tubulinosema</taxon>
    </lineage>
</organism>